<name>A0A1R1XT55_9FUNG</name>
<protein>
    <submittedName>
        <fullName evidence="10">High-affinity glucose transporter</fullName>
    </submittedName>
</protein>
<keyword evidence="6 8" id="KW-0472">Membrane</keyword>
<feature type="transmembrane region" description="Helical" evidence="8">
    <location>
        <begin position="257"/>
        <end position="283"/>
    </location>
</feature>
<dbReference type="Gene3D" id="1.20.1250.20">
    <property type="entry name" value="MFS general substrate transporter like domains"/>
    <property type="match status" value="1"/>
</dbReference>
<dbReference type="GO" id="GO:0005351">
    <property type="term" value="F:carbohydrate:proton symporter activity"/>
    <property type="evidence" value="ECO:0007669"/>
    <property type="project" value="TreeGrafter"/>
</dbReference>
<feature type="transmembrane region" description="Helical" evidence="8">
    <location>
        <begin position="170"/>
        <end position="191"/>
    </location>
</feature>
<accession>A0A1R1XT55</accession>
<dbReference type="NCBIfam" id="TIGR00879">
    <property type="entry name" value="SP"/>
    <property type="match status" value="1"/>
</dbReference>
<comment type="caution">
    <text evidence="10">The sequence shown here is derived from an EMBL/GenBank/DDBJ whole genome shotgun (WGS) entry which is preliminary data.</text>
</comment>
<dbReference type="InterPro" id="IPR036259">
    <property type="entry name" value="MFS_trans_sf"/>
</dbReference>
<feature type="transmembrane region" description="Helical" evidence="8">
    <location>
        <begin position="434"/>
        <end position="454"/>
    </location>
</feature>
<evidence type="ECO:0000256" key="2">
    <source>
        <dbReference type="ARBA" id="ARBA00010992"/>
    </source>
</evidence>
<evidence type="ECO:0000256" key="5">
    <source>
        <dbReference type="ARBA" id="ARBA00022989"/>
    </source>
</evidence>
<evidence type="ECO:0000259" key="9">
    <source>
        <dbReference type="PROSITE" id="PS50850"/>
    </source>
</evidence>
<evidence type="ECO:0000313" key="10">
    <source>
        <dbReference type="EMBL" id="OMJ17798.1"/>
    </source>
</evidence>
<comment type="similarity">
    <text evidence="2 7">Belongs to the major facilitator superfamily. Sugar transporter (TC 2.A.1.1) family.</text>
</comment>
<dbReference type="PRINTS" id="PR00171">
    <property type="entry name" value="SUGRTRNSPORT"/>
</dbReference>
<dbReference type="InterPro" id="IPR003663">
    <property type="entry name" value="Sugar/inositol_transpt"/>
</dbReference>
<dbReference type="PROSITE" id="PS00217">
    <property type="entry name" value="SUGAR_TRANSPORT_2"/>
    <property type="match status" value="1"/>
</dbReference>
<dbReference type="OrthoDB" id="8120565at2759"/>
<dbReference type="STRING" id="133412.A0A1R1XT55"/>
<evidence type="ECO:0000256" key="6">
    <source>
        <dbReference type="ARBA" id="ARBA00023136"/>
    </source>
</evidence>
<dbReference type="FunFam" id="1.20.1250.20:FF:000026">
    <property type="entry name" value="MFS quinate transporter QutD"/>
    <property type="match status" value="1"/>
</dbReference>
<feature type="transmembrane region" description="Helical" evidence="8">
    <location>
        <begin position="325"/>
        <end position="346"/>
    </location>
</feature>
<keyword evidence="10" id="KW-0762">Sugar transport</keyword>
<keyword evidence="3 7" id="KW-0813">Transport</keyword>
<feature type="domain" description="Major facilitator superfamily (MFS) profile" evidence="9">
    <location>
        <begin position="10"/>
        <end position="458"/>
    </location>
</feature>
<keyword evidence="11" id="KW-1185">Reference proteome</keyword>
<feature type="transmembrane region" description="Helical" evidence="8">
    <location>
        <begin position="366"/>
        <end position="393"/>
    </location>
</feature>
<feature type="transmembrane region" description="Helical" evidence="8">
    <location>
        <begin position="405"/>
        <end position="428"/>
    </location>
</feature>
<dbReference type="GO" id="GO:0016020">
    <property type="term" value="C:membrane"/>
    <property type="evidence" value="ECO:0007669"/>
    <property type="project" value="UniProtKB-SubCell"/>
</dbReference>
<evidence type="ECO:0000256" key="1">
    <source>
        <dbReference type="ARBA" id="ARBA00004141"/>
    </source>
</evidence>
<dbReference type="PANTHER" id="PTHR48022">
    <property type="entry name" value="PLASTIDIC GLUCOSE TRANSPORTER 4"/>
    <property type="match status" value="1"/>
</dbReference>
<dbReference type="AlphaFoldDB" id="A0A1R1XT55"/>
<dbReference type="Pfam" id="PF00083">
    <property type="entry name" value="Sugar_tr"/>
    <property type="match status" value="1"/>
</dbReference>
<dbReference type="EMBL" id="LSSN01001930">
    <property type="protein sequence ID" value="OMJ17798.1"/>
    <property type="molecule type" value="Genomic_DNA"/>
</dbReference>
<reference evidence="10 11" key="1">
    <citation type="submission" date="2017-01" db="EMBL/GenBank/DDBJ databases">
        <authorList>
            <person name="Mah S.A."/>
            <person name="Swanson W.J."/>
            <person name="Moy G.W."/>
            <person name="Vacquier V.D."/>
        </authorList>
    </citation>
    <scope>NUCLEOTIDE SEQUENCE [LARGE SCALE GENOMIC DNA]</scope>
    <source>
        <strain evidence="10 11">GSMNP</strain>
    </source>
</reference>
<keyword evidence="4 8" id="KW-0812">Transmembrane</keyword>
<dbReference type="PANTHER" id="PTHR48022:SF7">
    <property type="entry name" value="MAJOR FACILITATOR SUPERFAMILY (MFS) PROFILE DOMAIN-CONTAINING PROTEIN-RELATED"/>
    <property type="match status" value="1"/>
</dbReference>
<dbReference type="InterPro" id="IPR005828">
    <property type="entry name" value="MFS_sugar_transport-like"/>
</dbReference>
<dbReference type="Proteomes" id="UP000187283">
    <property type="component" value="Unassembled WGS sequence"/>
</dbReference>
<feature type="transmembrane region" description="Helical" evidence="8">
    <location>
        <begin position="295"/>
        <end position="316"/>
    </location>
</feature>
<proteinExistence type="inferred from homology"/>
<evidence type="ECO:0000256" key="4">
    <source>
        <dbReference type="ARBA" id="ARBA00022692"/>
    </source>
</evidence>
<dbReference type="PROSITE" id="PS50850">
    <property type="entry name" value="MFS"/>
    <property type="match status" value="1"/>
</dbReference>
<evidence type="ECO:0000256" key="8">
    <source>
        <dbReference type="SAM" id="Phobius"/>
    </source>
</evidence>
<feature type="transmembrane region" description="Helical" evidence="8">
    <location>
        <begin position="49"/>
        <end position="67"/>
    </location>
</feature>
<feature type="transmembrane region" description="Helical" evidence="8">
    <location>
        <begin position="143"/>
        <end position="164"/>
    </location>
</feature>
<dbReference type="InterPro" id="IPR005829">
    <property type="entry name" value="Sugar_transporter_CS"/>
</dbReference>
<evidence type="ECO:0000313" key="11">
    <source>
        <dbReference type="Proteomes" id="UP000187283"/>
    </source>
</evidence>
<comment type="subcellular location">
    <subcellularLocation>
        <location evidence="1">Membrane</location>
        <topology evidence="1">Multi-pass membrane protein</topology>
    </subcellularLocation>
</comment>
<dbReference type="InterPro" id="IPR020846">
    <property type="entry name" value="MFS_dom"/>
</dbReference>
<dbReference type="SUPFAM" id="SSF103473">
    <property type="entry name" value="MFS general substrate transporter"/>
    <property type="match status" value="1"/>
</dbReference>
<sequence>MVSYTSSYIVAAIASIGGMLLGYDIGAMSTIISMKHFKEYFGNPPMSKISVVVAILAMGCFVGSLISGQLCDRISRKRTIMLGSLIFTFGSILQGISSTMTVLILGRIMNGVAIGFLSQAVPTYQSEMSAPEIRGRMVSLQQFSITVGILVSFWIGIGCSRINSNVSWRLPLFFQIVFSILLFVSMIFMPFSPRWLVANSRENEALSVLARLRSGGDESDTYVLEELDGIKNQVKTERTISVQSYKELFVFPTKRRLYLGIIVQCFQQLTGINVIMYYAPIIFEQAGLGGSSASLIAHGINGFVNVIFTIPAILYVDRWGRRSTLVMGAIVCSVSYFVLAICMTFGSQQSIGLNGEKIVKMGSGLASYTSIAMVYVFVAAFAISWGPIAWIYPSEIFSMSTRAKATSLTTAANWVSNFSTNLVAPVLMSLISFYLYYIFAVLMVIAAITVYFFFPETNGRTLEEMDIVFGGTIWAYKDEDRVNREIIERGINMTDK</sequence>
<evidence type="ECO:0000256" key="7">
    <source>
        <dbReference type="RuleBase" id="RU003346"/>
    </source>
</evidence>
<gene>
    <name evidence="10" type="ORF">AYI70_g5738</name>
</gene>
<feature type="transmembrane region" description="Helical" evidence="8">
    <location>
        <begin position="7"/>
        <end position="29"/>
    </location>
</feature>
<dbReference type="PROSITE" id="PS00216">
    <property type="entry name" value="SUGAR_TRANSPORT_1"/>
    <property type="match status" value="1"/>
</dbReference>
<evidence type="ECO:0000256" key="3">
    <source>
        <dbReference type="ARBA" id="ARBA00022448"/>
    </source>
</evidence>
<keyword evidence="5 8" id="KW-1133">Transmembrane helix</keyword>
<organism evidence="10 11">
    <name type="scientific">Smittium culicis</name>
    <dbReference type="NCBI Taxonomy" id="133412"/>
    <lineage>
        <taxon>Eukaryota</taxon>
        <taxon>Fungi</taxon>
        <taxon>Fungi incertae sedis</taxon>
        <taxon>Zoopagomycota</taxon>
        <taxon>Kickxellomycotina</taxon>
        <taxon>Harpellomycetes</taxon>
        <taxon>Harpellales</taxon>
        <taxon>Legeriomycetaceae</taxon>
        <taxon>Smittium</taxon>
    </lineage>
</organism>
<dbReference type="InterPro" id="IPR050360">
    <property type="entry name" value="MFS_Sugar_Transporters"/>
</dbReference>